<organism evidence="8">
    <name type="scientific">Desulfomonile tiedjei</name>
    <dbReference type="NCBI Taxonomy" id="2358"/>
    <lineage>
        <taxon>Bacteria</taxon>
        <taxon>Pseudomonadati</taxon>
        <taxon>Thermodesulfobacteriota</taxon>
        <taxon>Desulfomonilia</taxon>
        <taxon>Desulfomonilales</taxon>
        <taxon>Desulfomonilaceae</taxon>
        <taxon>Desulfomonile</taxon>
    </lineage>
</organism>
<evidence type="ECO:0000256" key="2">
    <source>
        <dbReference type="ARBA" id="ARBA00022723"/>
    </source>
</evidence>
<dbReference type="InterPro" id="IPR009051">
    <property type="entry name" value="Helical_ferredxn"/>
</dbReference>
<dbReference type="GO" id="GO:0051539">
    <property type="term" value="F:4 iron, 4 sulfur cluster binding"/>
    <property type="evidence" value="ECO:0007669"/>
    <property type="project" value="UniProtKB-KW"/>
</dbReference>
<dbReference type="AlphaFoldDB" id="A0A7C4ASJ7"/>
<dbReference type="InterPro" id="IPR017900">
    <property type="entry name" value="4Fe4S_Fe_S_CS"/>
</dbReference>
<protein>
    <submittedName>
        <fullName evidence="8">(Fe-S)-binding protein</fullName>
    </submittedName>
</protein>
<dbReference type="InterPro" id="IPR004017">
    <property type="entry name" value="Cys_rich_dom"/>
</dbReference>
<feature type="domain" description="Cysteine-rich" evidence="6">
    <location>
        <begin position="152"/>
        <end position="235"/>
    </location>
</feature>
<dbReference type="PANTHER" id="PTHR43255:SF1">
    <property type="entry name" value="IRON-SULFUR-BINDING OXIDOREDUCTASE FADF-RELATED"/>
    <property type="match status" value="1"/>
</dbReference>
<evidence type="ECO:0000259" key="7">
    <source>
        <dbReference type="Pfam" id="PF13183"/>
    </source>
</evidence>
<evidence type="ECO:0000256" key="5">
    <source>
        <dbReference type="ARBA" id="ARBA00023014"/>
    </source>
</evidence>
<dbReference type="GO" id="GO:0016491">
    <property type="term" value="F:oxidoreductase activity"/>
    <property type="evidence" value="ECO:0007669"/>
    <property type="project" value="UniProtKB-KW"/>
</dbReference>
<keyword evidence="3" id="KW-0560">Oxidoreductase</keyword>
<feature type="domain" description="4Fe-4S ferredoxin-type" evidence="7">
    <location>
        <begin position="24"/>
        <end position="87"/>
    </location>
</feature>
<dbReference type="SUPFAM" id="SSF46548">
    <property type="entry name" value="alpha-helical ferredoxin"/>
    <property type="match status" value="1"/>
</dbReference>
<accession>A0A7C4ASJ7</accession>
<dbReference type="GO" id="GO:0005886">
    <property type="term" value="C:plasma membrane"/>
    <property type="evidence" value="ECO:0007669"/>
    <property type="project" value="TreeGrafter"/>
</dbReference>
<evidence type="ECO:0000256" key="3">
    <source>
        <dbReference type="ARBA" id="ARBA00023002"/>
    </source>
</evidence>
<keyword evidence="1" id="KW-0004">4Fe-4S</keyword>
<keyword evidence="2" id="KW-0479">Metal-binding</keyword>
<dbReference type="Pfam" id="PF13183">
    <property type="entry name" value="Fer4_8"/>
    <property type="match status" value="1"/>
</dbReference>
<dbReference type="Gene3D" id="1.10.1060.10">
    <property type="entry name" value="Alpha-helical ferredoxin"/>
    <property type="match status" value="1"/>
</dbReference>
<reference evidence="8" key="1">
    <citation type="journal article" date="2020" name="mSystems">
        <title>Genome- and Community-Level Interaction Insights into Carbon Utilization and Element Cycling Functions of Hydrothermarchaeota in Hydrothermal Sediment.</title>
        <authorList>
            <person name="Zhou Z."/>
            <person name="Liu Y."/>
            <person name="Xu W."/>
            <person name="Pan J."/>
            <person name="Luo Z.H."/>
            <person name="Li M."/>
        </authorList>
    </citation>
    <scope>NUCLEOTIDE SEQUENCE [LARGE SCALE GENOMIC DNA]</scope>
    <source>
        <strain evidence="8">SpSt-769</strain>
    </source>
</reference>
<dbReference type="InterPro" id="IPR051460">
    <property type="entry name" value="HdrC_iron-sulfur_subunit"/>
</dbReference>
<dbReference type="GO" id="GO:0046872">
    <property type="term" value="F:metal ion binding"/>
    <property type="evidence" value="ECO:0007669"/>
    <property type="project" value="UniProtKB-KW"/>
</dbReference>
<dbReference type="PROSITE" id="PS00198">
    <property type="entry name" value="4FE4S_FER_1"/>
    <property type="match status" value="1"/>
</dbReference>
<comment type="caution">
    <text evidence="8">The sequence shown here is derived from an EMBL/GenBank/DDBJ whole genome shotgun (WGS) entry which is preliminary data.</text>
</comment>
<dbReference type="Pfam" id="PF02754">
    <property type="entry name" value="CCG"/>
    <property type="match status" value="2"/>
</dbReference>
<dbReference type="InterPro" id="IPR017896">
    <property type="entry name" value="4Fe4S_Fe-S-bd"/>
</dbReference>
<evidence type="ECO:0000313" key="8">
    <source>
        <dbReference type="EMBL" id="HGH61384.1"/>
    </source>
</evidence>
<evidence type="ECO:0000259" key="6">
    <source>
        <dbReference type="Pfam" id="PF02754"/>
    </source>
</evidence>
<dbReference type="EMBL" id="DTGT01000273">
    <property type="protein sequence ID" value="HGH61384.1"/>
    <property type="molecule type" value="Genomic_DNA"/>
</dbReference>
<keyword evidence="4" id="KW-0408">Iron</keyword>
<sequence>MEARIPFLEVSDAIVASGAETLYWCMQCGLCTGTCPWRLVPGEASEQFNIRLVQRMGQLGLEGFESENCLFACTTCRACVDRCPRGVDIIGNVRGMRSMLAEVGTIPPSLKPIAGSLHSQGNPWSGDRSKRTDWAKDMDIPRFSGDTEYFLFVCCTSCFDIRSQKIARAVATVLKAAGVSFGIIGEEESCCGESIRKIGDEQLFMKLAQSNIELFNGKGVKKIIVTSPHCLYTLKNEYPELGGEWEVYHYSEVVADAVQSGKLKINANGGAIALHDPCYLGRHNNIYDQPRSLINSLGELKELSRSRKNSLCCGGGGGRVWMETKAGERFAELRISEAVEAGARTLATCCPYCVTMLEDSCNVMGKQGELRVVDLIELVAENL</sequence>
<name>A0A7C4ASJ7_9BACT</name>
<evidence type="ECO:0000256" key="1">
    <source>
        <dbReference type="ARBA" id="ARBA00022485"/>
    </source>
</evidence>
<gene>
    <name evidence="8" type="ORF">ENV54_08815</name>
</gene>
<proteinExistence type="predicted"/>
<dbReference type="PANTHER" id="PTHR43255">
    <property type="entry name" value="IRON-SULFUR-BINDING OXIDOREDUCTASE FADF-RELATED-RELATED"/>
    <property type="match status" value="1"/>
</dbReference>
<evidence type="ECO:0000256" key="4">
    <source>
        <dbReference type="ARBA" id="ARBA00023004"/>
    </source>
</evidence>
<feature type="domain" description="Cysteine-rich" evidence="6">
    <location>
        <begin position="272"/>
        <end position="357"/>
    </location>
</feature>
<keyword evidence="5" id="KW-0411">Iron-sulfur</keyword>